<evidence type="ECO:0000313" key="3">
    <source>
        <dbReference type="Proteomes" id="UP001565368"/>
    </source>
</evidence>
<keyword evidence="3" id="KW-1185">Reference proteome</keyword>
<feature type="compositionally biased region" description="Acidic residues" evidence="1">
    <location>
        <begin position="163"/>
        <end position="174"/>
    </location>
</feature>
<feature type="region of interest" description="Disordered" evidence="1">
    <location>
        <begin position="68"/>
        <end position="174"/>
    </location>
</feature>
<name>A0ABR3PXS8_9TREE</name>
<accession>A0ABR3PXS8</accession>
<gene>
    <name evidence="2" type="ORF">Q8F55_006665</name>
</gene>
<protein>
    <submittedName>
        <fullName evidence="2">Uncharacterized protein</fullName>
    </submittedName>
</protein>
<sequence length="174" mass="19292">MSAPKSQRVAPLLAGDETKYKRRYRGLKELVNDLSDESNLLALRVHLIQRRLYDHHMDVYGRPPPPMPVPADASWAPLVQNAATYPEDTGKPVPPMTPPQKRAQLDNPASNAASGPPSPSSEAILDAAGLSAAPSPREREREREREPRDSHHSRNASRKSRADDDDDILMGDDY</sequence>
<dbReference type="RefSeq" id="XP_069207191.1">
    <property type="nucleotide sequence ID" value="XM_069355120.1"/>
</dbReference>
<organism evidence="2 3">
    <name type="scientific">Vanrija albida</name>
    <dbReference type="NCBI Taxonomy" id="181172"/>
    <lineage>
        <taxon>Eukaryota</taxon>
        <taxon>Fungi</taxon>
        <taxon>Dikarya</taxon>
        <taxon>Basidiomycota</taxon>
        <taxon>Agaricomycotina</taxon>
        <taxon>Tremellomycetes</taxon>
        <taxon>Trichosporonales</taxon>
        <taxon>Trichosporonaceae</taxon>
        <taxon>Vanrija</taxon>
    </lineage>
</organism>
<feature type="compositionally biased region" description="Low complexity" evidence="1">
    <location>
        <begin position="108"/>
        <end position="123"/>
    </location>
</feature>
<evidence type="ECO:0000313" key="2">
    <source>
        <dbReference type="EMBL" id="KAL1407247.1"/>
    </source>
</evidence>
<dbReference type="Proteomes" id="UP001565368">
    <property type="component" value="Unassembled WGS sequence"/>
</dbReference>
<evidence type="ECO:0000256" key="1">
    <source>
        <dbReference type="SAM" id="MobiDB-lite"/>
    </source>
</evidence>
<reference evidence="2 3" key="1">
    <citation type="submission" date="2023-08" db="EMBL/GenBank/DDBJ databases">
        <title>Annotated Genome Sequence of Vanrija albida AlHP1.</title>
        <authorList>
            <person name="Herzog R."/>
        </authorList>
    </citation>
    <scope>NUCLEOTIDE SEQUENCE [LARGE SCALE GENOMIC DNA]</scope>
    <source>
        <strain evidence="2 3">AlHP1</strain>
    </source>
</reference>
<proteinExistence type="predicted"/>
<dbReference type="EMBL" id="JBBXJM010000005">
    <property type="protein sequence ID" value="KAL1407247.1"/>
    <property type="molecule type" value="Genomic_DNA"/>
</dbReference>
<feature type="compositionally biased region" description="Basic and acidic residues" evidence="1">
    <location>
        <begin position="136"/>
        <end position="152"/>
    </location>
</feature>
<dbReference type="GeneID" id="95987708"/>
<comment type="caution">
    <text evidence="2">The sequence shown here is derived from an EMBL/GenBank/DDBJ whole genome shotgun (WGS) entry which is preliminary data.</text>
</comment>